<dbReference type="PANTHER" id="PTHR35526">
    <property type="entry name" value="ANTI-SIGMA-F FACTOR RSBW-RELATED"/>
    <property type="match status" value="1"/>
</dbReference>
<evidence type="ECO:0000313" key="4">
    <source>
        <dbReference type="Proteomes" id="UP001597362"/>
    </source>
</evidence>
<dbReference type="InterPro" id="IPR036890">
    <property type="entry name" value="HATPase_C_sf"/>
</dbReference>
<dbReference type="EC" id="2.7.11.1" evidence="3"/>
<evidence type="ECO:0000256" key="1">
    <source>
        <dbReference type="ARBA" id="ARBA00022527"/>
    </source>
</evidence>
<dbReference type="InterPro" id="IPR003594">
    <property type="entry name" value="HATPase_dom"/>
</dbReference>
<proteinExistence type="predicted"/>
<dbReference type="NCBIfam" id="NF003144">
    <property type="entry name" value="PRK04069.1"/>
    <property type="match status" value="1"/>
</dbReference>
<reference evidence="4" key="1">
    <citation type="journal article" date="2019" name="Int. J. Syst. Evol. Microbiol.">
        <title>The Global Catalogue of Microorganisms (GCM) 10K type strain sequencing project: providing services to taxonomists for standard genome sequencing and annotation.</title>
        <authorList>
            <consortium name="The Broad Institute Genomics Platform"/>
            <consortium name="The Broad Institute Genome Sequencing Center for Infectious Disease"/>
            <person name="Wu L."/>
            <person name="Ma J."/>
        </authorList>
    </citation>
    <scope>NUCLEOTIDE SEQUENCE [LARGE SCALE GENOMIC DNA]</scope>
    <source>
        <strain evidence="4">GH52</strain>
    </source>
</reference>
<keyword evidence="3" id="KW-0808">Transferase</keyword>
<dbReference type="GO" id="GO:0004674">
    <property type="term" value="F:protein serine/threonine kinase activity"/>
    <property type="evidence" value="ECO:0007669"/>
    <property type="project" value="UniProtKB-EC"/>
</dbReference>
<keyword evidence="4" id="KW-1185">Reference proteome</keyword>
<dbReference type="RefSeq" id="WP_377770944.1">
    <property type="nucleotide sequence ID" value="NZ_JBHUHO010000020.1"/>
</dbReference>
<evidence type="ECO:0000259" key="2">
    <source>
        <dbReference type="Pfam" id="PF13581"/>
    </source>
</evidence>
<keyword evidence="1" id="KW-0418">Kinase</keyword>
<name>A0ABW4YIU5_9BACL</name>
<dbReference type="PANTHER" id="PTHR35526:SF3">
    <property type="entry name" value="ANTI-SIGMA-F FACTOR RSBW"/>
    <property type="match status" value="1"/>
</dbReference>
<protein>
    <submittedName>
        <fullName evidence="3">Anti-sigma B factor RsbW</fullName>
        <ecNumber evidence="3">2.7.11.1</ecNumber>
    </submittedName>
</protein>
<dbReference type="Pfam" id="PF13581">
    <property type="entry name" value="HATPase_c_2"/>
    <property type="match status" value="1"/>
</dbReference>
<dbReference type="Proteomes" id="UP001597362">
    <property type="component" value="Unassembled WGS sequence"/>
</dbReference>
<comment type="caution">
    <text evidence="3">The sequence shown here is derived from an EMBL/GenBank/DDBJ whole genome shotgun (WGS) entry which is preliminary data.</text>
</comment>
<dbReference type="InterPro" id="IPR050267">
    <property type="entry name" value="Anti-sigma-factor_SerPK"/>
</dbReference>
<accession>A0ABW4YIU5</accession>
<evidence type="ECO:0000313" key="3">
    <source>
        <dbReference type="EMBL" id="MFD2115621.1"/>
    </source>
</evidence>
<dbReference type="CDD" id="cd16936">
    <property type="entry name" value="HATPase_RsbW-like"/>
    <property type="match status" value="1"/>
</dbReference>
<gene>
    <name evidence="3" type="primary">rsbW</name>
    <name evidence="3" type="ORF">ACFSJH_07750</name>
</gene>
<keyword evidence="1" id="KW-0723">Serine/threonine-protein kinase</keyword>
<dbReference type="SUPFAM" id="SSF55874">
    <property type="entry name" value="ATPase domain of HSP90 chaperone/DNA topoisomerase II/histidine kinase"/>
    <property type="match status" value="1"/>
</dbReference>
<feature type="domain" description="Histidine kinase/HSP90-like ATPase" evidence="2">
    <location>
        <begin position="13"/>
        <end position="141"/>
    </location>
</feature>
<organism evidence="3 4">
    <name type="scientific">Paenibacillus yanchengensis</name>
    <dbReference type="NCBI Taxonomy" id="2035833"/>
    <lineage>
        <taxon>Bacteria</taxon>
        <taxon>Bacillati</taxon>
        <taxon>Bacillota</taxon>
        <taxon>Bacilli</taxon>
        <taxon>Bacillales</taxon>
        <taxon>Paenibacillaceae</taxon>
        <taxon>Paenibacillus</taxon>
    </lineage>
</organism>
<dbReference type="EMBL" id="JBHUHO010000020">
    <property type="protein sequence ID" value="MFD2115621.1"/>
    <property type="molecule type" value="Genomic_DNA"/>
</dbReference>
<dbReference type="Gene3D" id="3.30.565.10">
    <property type="entry name" value="Histidine kinase-like ATPase, C-terminal domain"/>
    <property type="match status" value="1"/>
</dbReference>
<sequence length="150" mass="16378">MSALNETKIYLTIPADAAYIDIVRLTLYGVASKAGFSYEEMEDMKVAVSEACTNAVLHAYNDCHNGIIDISFTLEDNSMHISIKDYGSSFKYEQNVVSTAAHHDKPLEEIAAGGLGIFMMQALMDSVKVCSDLGTEIILIKRMGGNEDSI</sequence>